<evidence type="ECO:0000313" key="13">
    <source>
        <dbReference type="EMBL" id="PRT56443.1"/>
    </source>
</evidence>
<dbReference type="SUPFAM" id="SSF53649">
    <property type="entry name" value="Alkaline phosphatase-like"/>
    <property type="match status" value="1"/>
</dbReference>
<dbReference type="EMBL" id="NDIQ01000022">
    <property type="protein sequence ID" value="PRT56443.1"/>
    <property type="molecule type" value="Genomic_DNA"/>
</dbReference>
<dbReference type="CDD" id="cd16012">
    <property type="entry name" value="ALP"/>
    <property type="match status" value="1"/>
</dbReference>
<evidence type="ECO:0000256" key="4">
    <source>
        <dbReference type="ARBA" id="ARBA00022723"/>
    </source>
</evidence>
<keyword evidence="12" id="KW-0472">Membrane</keyword>
<feature type="binding site" evidence="9">
    <location>
        <position position="74"/>
    </location>
    <ligand>
        <name>Zn(2+)</name>
        <dbReference type="ChEBI" id="CHEBI:29105"/>
        <label>2</label>
    </ligand>
</feature>
<dbReference type="Gene3D" id="1.10.60.40">
    <property type="match status" value="1"/>
</dbReference>
<evidence type="ECO:0000256" key="12">
    <source>
        <dbReference type="SAM" id="Phobius"/>
    </source>
</evidence>
<comment type="similarity">
    <text evidence="1 10">Belongs to the alkaline phosphatase family.</text>
</comment>
<reference evidence="13 14" key="1">
    <citation type="submission" date="2017-04" db="EMBL/GenBank/DDBJ databases">
        <title>Genome sequencing of [Candida] sorbophila.</title>
        <authorList>
            <person name="Ahn J.O."/>
        </authorList>
    </citation>
    <scope>NUCLEOTIDE SEQUENCE [LARGE SCALE GENOMIC DNA]</scope>
    <source>
        <strain evidence="13 14">DS02</strain>
    </source>
</reference>
<sequence length="554" mass="60849">MSKHHVGPSQRPSWLPSILFVWACVASGFSFYLLYLKPMAPPSQDARLPTVIEEPSGAEAATTRKRNLIFMVSDGMGPASLSMARNFQDYVEESDIGTTLFLDDHFLGNSRTKSDSSLITDSAAGATAFSCGLKTYNGAIGVDPDSKPCGTVIEAAKEAGYLTGMVVTTFITDATPASFSTHAYDRSEQQTIAAQLVGRDHLLGRNVDLLIGGGRCEFLPRSMGGCREDSRDLLKEATEDGWSLATNRKEFDYLQGGRNVSLPLMALVSNGQIPFDIDRDDEQYPSLVETTKTAIRALSDATKDSDKGFVLMIEGSRIDHAGHLNDPGAQVYEVLAYDAAYKAAVEFASSADVETVVISTSDHETGGLTVGRQVTEEYPEYVWYPEVLASVERSTEHLARRLRNYQPKSSEKRRHEMVKYIKHEILGPKGLNLSEIHRDDIRRVIHNRKNAQDVLSEILSVRAQIGWSTHGHTAVDVNVYGYAKDVSRLDVLRGGNENIEFATFVSEYLDLDLGVITDKLHSKLSNQTGADSFNEPQEPGHLDAYHTGVSGFPV</sequence>
<proteinExistence type="inferred from homology"/>
<feature type="binding site" evidence="9">
    <location>
        <position position="175"/>
    </location>
    <ligand>
        <name>Mg(2+)</name>
        <dbReference type="ChEBI" id="CHEBI:18420"/>
    </ligand>
</feature>
<dbReference type="GO" id="GO:0000329">
    <property type="term" value="C:fungal-type vacuole membrane"/>
    <property type="evidence" value="ECO:0007669"/>
    <property type="project" value="TreeGrafter"/>
</dbReference>
<dbReference type="RefSeq" id="XP_024666388.1">
    <property type="nucleotide sequence ID" value="XM_024810620.1"/>
</dbReference>
<keyword evidence="12" id="KW-1133">Transmembrane helix</keyword>
<evidence type="ECO:0000256" key="11">
    <source>
        <dbReference type="RuleBase" id="RU003947"/>
    </source>
</evidence>
<keyword evidence="12" id="KW-0812">Transmembrane</keyword>
<feature type="binding site" evidence="9">
    <location>
        <position position="314"/>
    </location>
    <ligand>
        <name>Mg(2+)</name>
        <dbReference type="ChEBI" id="CHEBI:18420"/>
    </ligand>
</feature>
<keyword evidence="7 9" id="KW-0460">Magnesium</keyword>
<evidence type="ECO:0000256" key="6">
    <source>
        <dbReference type="ARBA" id="ARBA00022833"/>
    </source>
</evidence>
<feature type="binding site" evidence="9">
    <location>
        <position position="362"/>
    </location>
    <ligand>
        <name>Zn(2+)</name>
        <dbReference type="ChEBI" id="CHEBI:29105"/>
        <label>2</label>
    </ligand>
</feature>
<evidence type="ECO:0000256" key="10">
    <source>
        <dbReference type="RuleBase" id="RU003946"/>
    </source>
</evidence>
<dbReference type="SMART" id="SM00098">
    <property type="entry name" value="alkPPc"/>
    <property type="match status" value="1"/>
</dbReference>
<evidence type="ECO:0000256" key="9">
    <source>
        <dbReference type="PIRSR" id="PIRSR601952-2"/>
    </source>
</evidence>
<dbReference type="InterPro" id="IPR018299">
    <property type="entry name" value="Alkaline_phosphatase_AS"/>
</dbReference>
<dbReference type="InterPro" id="IPR017850">
    <property type="entry name" value="Alkaline_phosphatase_core_sf"/>
</dbReference>
<keyword evidence="6 9" id="KW-0862">Zinc</keyword>
<evidence type="ECO:0000256" key="3">
    <source>
        <dbReference type="ARBA" id="ARBA00022553"/>
    </source>
</evidence>
<dbReference type="EC" id="3.1.3.1" evidence="2 11"/>
<keyword evidence="5 11" id="KW-0378">Hydrolase</keyword>
<dbReference type="InterPro" id="IPR001952">
    <property type="entry name" value="Alkaline_phosphatase"/>
</dbReference>
<dbReference type="Pfam" id="PF00245">
    <property type="entry name" value="Alk_phosphatase"/>
    <property type="match status" value="1"/>
</dbReference>
<feature type="transmembrane region" description="Helical" evidence="12">
    <location>
        <begin position="12"/>
        <end position="35"/>
    </location>
</feature>
<evidence type="ECO:0000256" key="5">
    <source>
        <dbReference type="ARBA" id="ARBA00022801"/>
    </source>
</evidence>
<evidence type="ECO:0000256" key="1">
    <source>
        <dbReference type="ARBA" id="ARBA00005984"/>
    </source>
</evidence>
<dbReference type="AlphaFoldDB" id="A0A2T0FN70"/>
<dbReference type="FunFam" id="3.40.720.10:FF:000063">
    <property type="entry name" value="Alkaline phosphatase"/>
    <property type="match status" value="1"/>
</dbReference>
<feature type="binding site" evidence="9">
    <location>
        <position position="74"/>
    </location>
    <ligand>
        <name>Mg(2+)</name>
        <dbReference type="ChEBI" id="CHEBI:18420"/>
    </ligand>
</feature>
<dbReference type="GO" id="GO:0004035">
    <property type="term" value="F:alkaline phosphatase activity"/>
    <property type="evidence" value="ECO:0007669"/>
    <property type="project" value="UniProtKB-EC"/>
</dbReference>
<dbReference type="PANTHER" id="PTHR11596">
    <property type="entry name" value="ALKALINE PHOSPHATASE"/>
    <property type="match status" value="1"/>
</dbReference>
<dbReference type="Gene3D" id="3.40.720.10">
    <property type="entry name" value="Alkaline Phosphatase, subunit A"/>
    <property type="match status" value="1"/>
</dbReference>
<gene>
    <name evidence="13" type="ORF">B9G98_04063</name>
</gene>
<comment type="caution">
    <text evidence="13">The sequence shown here is derived from an EMBL/GenBank/DDBJ whole genome shotgun (WGS) entry which is preliminary data.</text>
</comment>
<dbReference type="PROSITE" id="PS00123">
    <property type="entry name" value="ALKALINE_PHOSPHATASE"/>
    <property type="match status" value="1"/>
</dbReference>
<feature type="binding site" evidence="9">
    <location>
        <position position="319"/>
    </location>
    <ligand>
        <name>Zn(2+)</name>
        <dbReference type="ChEBI" id="CHEBI:29105"/>
        <label>2</label>
    </ligand>
</feature>
<feature type="binding site" evidence="9">
    <location>
        <position position="173"/>
    </location>
    <ligand>
        <name>Mg(2+)</name>
        <dbReference type="ChEBI" id="CHEBI:18420"/>
    </ligand>
</feature>
<feature type="active site" description="Phosphoserine intermediate" evidence="8">
    <location>
        <position position="122"/>
    </location>
</feature>
<evidence type="ECO:0000313" key="14">
    <source>
        <dbReference type="Proteomes" id="UP000238350"/>
    </source>
</evidence>
<organism evidence="13 14">
    <name type="scientific">Wickerhamiella sorbophila</name>
    <dbReference type="NCBI Taxonomy" id="45607"/>
    <lineage>
        <taxon>Eukaryota</taxon>
        <taxon>Fungi</taxon>
        <taxon>Dikarya</taxon>
        <taxon>Ascomycota</taxon>
        <taxon>Saccharomycotina</taxon>
        <taxon>Dipodascomycetes</taxon>
        <taxon>Dipodascales</taxon>
        <taxon>Trichomonascaceae</taxon>
        <taxon>Wickerhamiella</taxon>
    </lineage>
</organism>
<comment type="cofactor">
    <cofactor evidence="9">
        <name>Mg(2+)</name>
        <dbReference type="ChEBI" id="CHEBI:18420"/>
    </cofactor>
    <text evidence="9">Binds 1 Mg(2+) ion.</text>
</comment>
<feature type="binding site" evidence="9">
    <location>
        <position position="472"/>
    </location>
    <ligand>
        <name>Zn(2+)</name>
        <dbReference type="ChEBI" id="CHEBI:29105"/>
        <label>2</label>
    </ligand>
</feature>
<keyword evidence="4 9" id="KW-0479">Metal-binding</keyword>
<dbReference type="PANTHER" id="PTHR11596:SF5">
    <property type="entry name" value="ALKALINE PHOSPHATASE"/>
    <property type="match status" value="1"/>
</dbReference>
<name>A0A2T0FN70_9ASCO</name>
<dbReference type="Proteomes" id="UP000238350">
    <property type="component" value="Unassembled WGS sequence"/>
</dbReference>
<dbReference type="OrthoDB" id="7392499at2759"/>
<comment type="cofactor">
    <cofactor evidence="9">
        <name>Zn(2+)</name>
        <dbReference type="ChEBI" id="CHEBI:29105"/>
    </cofactor>
    <text evidence="9">Binds 2 Zn(2+) ions.</text>
</comment>
<protein>
    <recommendedName>
        <fullName evidence="2 11">Alkaline phosphatase</fullName>
        <ecNumber evidence="2 11">3.1.3.1</ecNumber>
    </recommendedName>
</protein>
<evidence type="ECO:0000256" key="2">
    <source>
        <dbReference type="ARBA" id="ARBA00012647"/>
    </source>
</evidence>
<dbReference type="GO" id="GO:0019637">
    <property type="term" value="P:organophosphate metabolic process"/>
    <property type="evidence" value="ECO:0007669"/>
    <property type="project" value="UniProtKB-ARBA"/>
</dbReference>
<feature type="binding site" evidence="9">
    <location>
        <position position="323"/>
    </location>
    <ligand>
        <name>Zn(2+)</name>
        <dbReference type="ChEBI" id="CHEBI:29105"/>
        <label>2</label>
    </ligand>
</feature>
<dbReference type="PRINTS" id="PR00113">
    <property type="entry name" value="ALKPHPHTASE"/>
</dbReference>
<keyword evidence="14" id="KW-1185">Reference proteome</keyword>
<dbReference type="GO" id="GO:0046872">
    <property type="term" value="F:metal ion binding"/>
    <property type="evidence" value="ECO:0007669"/>
    <property type="project" value="UniProtKB-KW"/>
</dbReference>
<feature type="binding site" evidence="9">
    <location>
        <position position="363"/>
    </location>
    <ligand>
        <name>Zn(2+)</name>
        <dbReference type="ChEBI" id="CHEBI:29105"/>
        <label>2</label>
    </ligand>
</feature>
<accession>A0A2T0FN70</accession>
<dbReference type="GeneID" id="36517811"/>
<comment type="catalytic activity">
    <reaction evidence="11">
        <text>a phosphate monoester + H2O = an alcohol + phosphate</text>
        <dbReference type="Rhea" id="RHEA:15017"/>
        <dbReference type="ChEBI" id="CHEBI:15377"/>
        <dbReference type="ChEBI" id="CHEBI:30879"/>
        <dbReference type="ChEBI" id="CHEBI:43474"/>
        <dbReference type="ChEBI" id="CHEBI:67140"/>
        <dbReference type="EC" id="3.1.3.1"/>
    </reaction>
</comment>
<keyword evidence="3" id="KW-0597">Phosphoprotein</keyword>
<evidence type="ECO:0000256" key="8">
    <source>
        <dbReference type="PIRSR" id="PIRSR601952-1"/>
    </source>
</evidence>
<dbReference type="STRING" id="45607.A0A2T0FN70"/>
<evidence type="ECO:0000256" key="7">
    <source>
        <dbReference type="ARBA" id="ARBA00022842"/>
    </source>
</evidence>